<feature type="region of interest" description="Disordered" evidence="1">
    <location>
        <begin position="389"/>
        <end position="418"/>
    </location>
</feature>
<evidence type="ECO:0000256" key="2">
    <source>
        <dbReference type="SAM" id="Phobius"/>
    </source>
</evidence>
<organism evidence="3 4">
    <name type="scientific">Mycobacterium asiaticum</name>
    <dbReference type="NCBI Taxonomy" id="1790"/>
    <lineage>
        <taxon>Bacteria</taxon>
        <taxon>Bacillati</taxon>
        <taxon>Actinomycetota</taxon>
        <taxon>Actinomycetes</taxon>
        <taxon>Mycobacteriales</taxon>
        <taxon>Mycobacteriaceae</taxon>
        <taxon>Mycobacterium</taxon>
    </lineage>
</organism>
<evidence type="ECO:0000313" key="4">
    <source>
        <dbReference type="Proteomes" id="UP000093925"/>
    </source>
</evidence>
<feature type="transmembrane region" description="Helical" evidence="2">
    <location>
        <begin position="132"/>
        <end position="151"/>
    </location>
</feature>
<dbReference type="EMBL" id="LZLM01000101">
    <property type="protein sequence ID" value="OBJ82992.1"/>
    <property type="molecule type" value="Genomic_DNA"/>
</dbReference>
<feature type="region of interest" description="Disordered" evidence="1">
    <location>
        <begin position="1"/>
        <end position="52"/>
    </location>
</feature>
<keyword evidence="2" id="KW-1133">Transmembrane helix</keyword>
<evidence type="ECO:0000313" key="3">
    <source>
        <dbReference type="EMBL" id="OBJ82992.1"/>
    </source>
</evidence>
<accession>A0A1A3KD09</accession>
<keyword evidence="2" id="KW-0812">Transmembrane</keyword>
<reference evidence="3 4" key="1">
    <citation type="submission" date="2016-06" db="EMBL/GenBank/DDBJ databases">
        <authorList>
            <person name="Kjaerup R.B."/>
            <person name="Dalgaard T.S."/>
            <person name="Juul-Madsen H.R."/>
        </authorList>
    </citation>
    <scope>NUCLEOTIDE SEQUENCE [LARGE SCALE GENOMIC DNA]</scope>
    <source>
        <strain evidence="3 4">1276495.2</strain>
    </source>
</reference>
<feature type="compositionally biased region" description="Basic residues" evidence="1">
    <location>
        <begin position="1"/>
        <end position="10"/>
    </location>
</feature>
<gene>
    <name evidence="3" type="ORF">A5640_19455</name>
</gene>
<dbReference type="AlphaFoldDB" id="A0A1A3KD09"/>
<dbReference type="Proteomes" id="UP000093925">
    <property type="component" value="Unassembled WGS sequence"/>
</dbReference>
<proteinExistence type="predicted"/>
<sequence length="418" mass="44799">MSPRPYHRRAAGPSVSNPSQFAIRCDDDKVADGEPPATGSEIPGQPLAAGAPASSGRAQLKAVFATWPTHLANGLSHLGAGLSLLGRWLARLGRRLARLAELRPSPLQKLAILGGLAGLSIFGALAFPGNPIGQACVIAFVPGFCITLGILGTRWYAGHEINQSLANATQNALYAILHLKKSVRYVDDRLADAQRQLESGSKEGALIEVVRARTATELSLGTAEQSVRRRESVVISDAPPPRIVAGDGPVRRPIEHDEASALITGSVARVEDEYTLIINRGSEHGLQTDMVFAVMADGGDEILDPETGSVIGELPVEKLRVKVVEVQAKFSRAVTFRTYTPAKLQYPALTEFARAGVRTDDVGPYESIDESITKMLETELAEPIPMREKIGNAKPAGDDAQVRPQVRVNIGDRVRQVP</sequence>
<comment type="caution">
    <text evidence="3">The sequence shown here is derived from an EMBL/GenBank/DDBJ whole genome shotgun (WGS) entry which is preliminary data.</text>
</comment>
<name>A0A1A3KD09_MYCAS</name>
<keyword evidence="2" id="KW-0472">Membrane</keyword>
<evidence type="ECO:0000256" key="1">
    <source>
        <dbReference type="SAM" id="MobiDB-lite"/>
    </source>
</evidence>
<feature type="transmembrane region" description="Helical" evidence="2">
    <location>
        <begin position="110"/>
        <end position="126"/>
    </location>
</feature>
<protein>
    <submittedName>
        <fullName evidence="3">Uncharacterized protein</fullName>
    </submittedName>
</protein>
<feature type="compositionally biased region" description="Basic and acidic residues" evidence="1">
    <location>
        <begin position="389"/>
        <end position="401"/>
    </location>
</feature>